<dbReference type="GO" id="GO:0005524">
    <property type="term" value="F:ATP binding"/>
    <property type="evidence" value="ECO:0007669"/>
    <property type="project" value="UniProtKB-KW"/>
</dbReference>
<evidence type="ECO:0000256" key="1">
    <source>
        <dbReference type="ARBA" id="ARBA00005417"/>
    </source>
</evidence>
<dbReference type="InterPro" id="IPR003439">
    <property type="entry name" value="ABC_transporter-like_ATP-bd"/>
</dbReference>
<dbReference type="InterPro" id="IPR027417">
    <property type="entry name" value="P-loop_NTPase"/>
</dbReference>
<evidence type="ECO:0000313" key="8">
    <source>
        <dbReference type="Proteomes" id="UP000032545"/>
    </source>
</evidence>
<evidence type="ECO:0000256" key="4">
    <source>
        <dbReference type="ARBA" id="ARBA00022840"/>
    </source>
</evidence>
<protein>
    <submittedName>
        <fullName evidence="7">Amino acid/amide ABC transporter ATP-binding protein 2, HAAT family</fullName>
    </submittedName>
</protein>
<keyword evidence="4 7" id="KW-0067">ATP-binding</keyword>
<dbReference type="SMART" id="SM00382">
    <property type="entry name" value="AAA"/>
    <property type="match status" value="1"/>
</dbReference>
<dbReference type="SUPFAM" id="SSF52540">
    <property type="entry name" value="P-loop containing nucleoside triphosphate hydrolases"/>
    <property type="match status" value="1"/>
</dbReference>
<sequence length="254" mass="27090">MTVTETRPEGEGAAAPSATPVLEVRGLDAGYGSSAVLHDVSLTVPRGSVVALLGPNGAGKTTLLRVASGLLRPTRGEVILDGRDVTRARPYQRARGGLCHIPEGRGVYPSLTVRENLVLHTWKRNVDDAVERAVANFPILGSKLSQPAGELSGGQQQMLAVMRAYLDEPAVVLVDEVSMGLAPVIVDQIYEFLDRIAQAGTSLLLVEQYVHRALAAADRVCVLTKGRIVFDGRPEDVAEEVFEHYLGVAPNHGG</sequence>
<evidence type="ECO:0000256" key="2">
    <source>
        <dbReference type="ARBA" id="ARBA00022448"/>
    </source>
</evidence>
<comment type="similarity">
    <text evidence="1">Belongs to the ABC transporter superfamily.</text>
</comment>
<proteinExistence type="inferred from homology"/>
<comment type="caution">
    <text evidence="7">The sequence shown here is derived from an EMBL/GenBank/DDBJ whole genome shotgun (WGS) entry which is preliminary data.</text>
</comment>
<organism evidence="7 8">
    <name type="scientific">Frankia torreyi</name>
    <dbReference type="NCBI Taxonomy" id="1856"/>
    <lineage>
        <taxon>Bacteria</taxon>
        <taxon>Bacillati</taxon>
        <taxon>Actinomycetota</taxon>
        <taxon>Actinomycetes</taxon>
        <taxon>Frankiales</taxon>
        <taxon>Frankiaceae</taxon>
        <taxon>Frankia</taxon>
    </lineage>
</organism>
<dbReference type="GO" id="GO:0016887">
    <property type="term" value="F:ATP hydrolysis activity"/>
    <property type="evidence" value="ECO:0007669"/>
    <property type="project" value="InterPro"/>
</dbReference>
<dbReference type="PROSITE" id="PS50893">
    <property type="entry name" value="ABC_TRANSPORTER_2"/>
    <property type="match status" value="1"/>
</dbReference>
<dbReference type="Pfam" id="PF00005">
    <property type="entry name" value="ABC_tran"/>
    <property type="match status" value="1"/>
</dbReference>
<dbReference type="PATRIC" id="fig|1502723.3.peg.3582"/>
<accession>A0A0D8BC47</accession>
<evidence type="ECO:0000313" key="7">
    <source>
        <dbReference type="EMBL" id="KJE21848.1"/>
    </source>
</evidence>
<dbReference type="PANTHER" id="PTHR43820">
    <property type="entry name" value="HIGH-AFFINITY BRANCHED-CHAIN AMINO ACID TRANSPORT ATP-BINDING PROTEIN LIVF"/>
    <property type="match status" value="1"/>
</dbReference>
<dbReference type="CDD" id="cd03224">
    <property type="entry name" value="ABC_TM1139_LivF_branched"/>
    <property type="match status" value="1"/>
</dbReference>
<dbReference type="InterPro" id="IPR003593">
    <property type="entry name" value="AAA+_ATPase"/>
</dbReference>
<keyword evidence="5" id="KW-0029">Amino-acid transport</keyword>
<dbReference type="PANTHER" id="PTHR43820:SF4">
    <property type="entry name" value="HIGH-AFFINITY BRANCHED-CHAIN AMINO ACID TRANSPORT ATP-BINDING PROTEIN LIVF"/>
    <property type="match status" value="1"/>
</dbReference>
<dbReference type="EMBL" id="JYFN01000031">
    <property type="protein sequence ID" value="KJE21848.1"/>
    <property type="molecule type" value="Genomic_DNA"/>
</dbReference>
<dbReference type="AlphaFoldDB" id="A0A0D8BC47"/>
<evidence type="ECO:0000256" key="5">
    <source>
        <dbReference type="ARBA" id="ARBA00022970"/>
    </source>
</evidence>
<dbReference type="GO" id="GO:0015658">
    <property type="term" value="F:branched-chain amino acid transmembrane transporter activity"/>
    <property type="evidence" value="ECO:0007669"/>
    <property type="project" value="TreeGrafter"/>
</dbReference>
<dbReference type="GO" id="GO:0015807">
    <property type="term" value="P:L-amino acid transport"/>
    <property type="evidence" value="ECO:0007669"/>
    <property type="project" value="TreeGrafter"/>
</dbReference>
<name>A0A0D8BC47_9ACTN</name>
<evidence type="ECO:0000256" key="3">
    <source>
        <dbReference type="ARBA" id="ARBA00022741"/>
    </source>
</evidence>
<dbReference type="RefSeq" id="WP_044886465.1">
    <property type="nucleotide sequence ID" value="NZ_JYFN01000031.1"/>
</dbReference>
<dbReference type="Proteomes" id="UP000032545">
    <property type="component" value="Unassembled WGS sequence"/>
</dbReference>
<keyword evidence="3" id="KW-0547">Nucleotide-binding</keyword>
<feature type="domain" description="ABC transporter" evidence="6">
    <location>
        <begin position="22"/>
        <end position="250"/>
    </location>
</feature>
<dbReference type="OrthoDB" id="9776369at2"/>
<evidence type="ECO:0000259" key="6">
    <source>
        <dbReference type="PROSITE" id="PS50893"/>
    </source>
</evidence>
<dbReference type="Gene3D" id="3.40.50.300">
    <property type="entry name" value="P-loop containing nucleotide triphosphate hydrolases"/>
    <property type="match status" value="1"/>
</dbReference>
<dbReference type="InterPro" id="IPR052156">
    <property type="entry name" value="BCAA_Transport_ATP-bd_LivF"/>
</dbReference>
<keyword evidence="2" id="KW-0813">Transport</keyword>
<reference evidence="8" key="1">
    <citation type="submission" date="2015-02" db="EMBL/GenBank/DDBJ databases">
        <title>Draft Genome of Frankia sp. CpI1-S.</title>
        <authorList>
            <person name="Oshone R.T."/>
            <person name="Ngom M."/>
            <person name="Ghodhbane-Gtari F."/>
            <person name="Gtari M."/>
            <person name="Morris K."/>
            <person name="Thomas K."/>
            <person name="Sen A."/>
            <person name="Tisa L.S."/>
        </authorList>
    </citation>
    <scope>NUCLEOTIDE SEQUENCE [LARGE SCALE GENOMIC DNA]</scope>
    <source>
        <strain evidence="8">CpI1-S</strain>
    </source>
</reference>
<keyword evidence="8" id="KW-1185">Reference proteome</keyword>
<gene>
    <name evidence="7" type="ORF">FF36_03901</name>
</gene>
<reference evidence="7 8" key="2">
    <citation type="journal article" date="2016" name="Genome Announc.">
        <title>Permanent Draft Genome Sequences for Two Variants of Frankia sp. Strain CpI1, the First Frankia Strain Isolated from Root Nodules of Comptonia peregrina.</title>
        <authorList>
            <person name="Oshone R."/>
            <person name="Hurst S.G.IV."/>
            <person name="Abebe-Akele F."/>
            <person name="Simpson S."/>
            <person name="Morris K."/>
            <person name="Thomas W.K."/>
            <person name="Tisa L.S."/>
        </authorList>
    </citation>
    <scope>NUCLEOTIDE SEQUENCE [LARGE SCALE GENOMIC DNA]</scope>
    <source>
        <strain evidence="8">CpI1-S</strain>
    </source>
</reference>